<evidence type="ECO:0000259" key="7">
    <source>
        <dbReference type="Pfam" id="PF00441"/>
    </source>
</evidence>
<dbReference type="SUPFAM" id="SSF47203">
    <property type="entry name" value="Acyl-CoA dehydrogenase C-terminal domain-like"/>
    <property type="match status" value="1"/>
</dbReference>
<dbReference type="PANTHER" id="PTHR43884:SF12">
    <property type="entry name" value="ISOVALERYL-COA DEHYDROGENASE, MITOCHONDRIAL-RELATED"/>
    <property type="match status" value="1"/>
</dbReference>
<dbReference type="InterPro" id="IPR009075">
    <property type="entry name" value="AcylCo_DH/oxidase_C"/>
</dbReference>
<evidence type="ECO:0000256" key="5">
    <source>
        <dbReference type="ARBA" id="ARBA00023002"/>
    </source>
</evidence>
<evidence type="ECO:0000256" key="6">
    <source>
        <dbReference type="RuleBase" id="RU362125"/>
    </source>
</evidence>
<dbReference type="InterPro" id="IPR009100">
    <property type="entry name" value="AcylCoA_DH/oxidase_NM_dom_sf"/>
</dbReference>
<dbReference type="PANTHER" id="PTHR43884">
    <property type="entry name" value="ACYL-COA DEHYDROGENASE"/>
    <property type="match status" value="1"/>
</dbReference>
<dbReference type="Gene3D" id="2.40.110.10">
    <property type="entry name" value="Butyryl-CoA Dehydrogenase, subunit A, domain 2"/>
    <property type="match status" value="1"/>
</dbReference>
<comment type="similarity">
    <text evidence="2 6">Belongs to the acyl-CoA dehydrogenase family.</text>
</comment>
<accession>A0A6G3T272</accession>
<dbReference type="GO" id="GO:0050660">
    <property type="term" value="F:flavin adenine dinucleotide binding"/>
    <property type="evidence" value="ECO:0007669"/>
    <property type="project" value="InterPro"/>
</dbReference>
<feature type="domain" description="Acyl-CoA oxidase/dehydrogenase middle" evidence="8">
    <location>
        <begin position="120"/>
        <end position="214"/>
    </location>
</feature>
<evidence type="ECO:0000256" key="4">
    <source>
        <dbReference type="ARBA" id="ARBA00022827"/>
    </source>
</evidence>
<dbReference type="Pfam" id="PF00441">
    <property type="entry name" value="Acyl-CoA_dh_1"/>
    <property type="match status" value="1"/>
</dbReference>
<feature type="domain" description="Acyl-CoA dehydrogenase/oxidase C-terminal" evidence="7">
    <location>
        <begin position="226"/>
        <end position="372"/>
    </location>
</feature>
<evidence type="ECO:0000256" key="3">
    <source>
        <dbReference type="ARBA" id="ARBA00022630"/>
    </source>
</evidence>
<dbReference type="Pfam" id="PF02770">
    <property type="entry name" value="Acyl-CoA_dh_M"/>
    <property type="match status" value="1"/>
</dbReference>
<name>A0A6G3T272_STRAQ</name>
<dbReference type="Pfam" id="PF02771">
    <property type="entry name" value="Acyl-CoA_dh_N"/>
    <property type="match status" value="1"/>
</dbReference>
<evidence type="ECO:0000313" key="10">
    <source>
        <dbReference type="EMBL" id="NEB89269.1"/>
    </source>
</evidence>
<organism evidence="10">
    <name type="scientific">Streptomyces anulatus</name>
    <name type="common">Streptomyces chrysomallus</name>
    <dbReference type="NCBI Taxonomy" id="1892"/>
    <lineage>
        <taxon>Bacteria</taxon>
        <taxon>Bacillati</taxon>
        <taxon>Actinomycetota</taxon>
        <taxon>Actinomycetes</taxon>
        <taxon>Kitasatosporales</taxon>
        <taxon>Streptomycetaceae</taxon>
        <taxon>Streptomyces</taxon>
    </lineage>
</organism>
<dbReference type="FunFam" id="2.40.110.10:FF:000002">
    <property type="entry name" value="Acyl-CoA dehydrogenase fadE12"/>
    <property type="match status" value="1"/>
</dbReference>
<evidence type="ECO:0000259" key="8">
    <source>
        <dbReference type="Pfam" id="PF02770"/>
    </source>
</evidence>
<sequence length="376" mass="40613">MSAEKAPDTYGITAPYGDELNDDVTRWDRAGEFPQDKWKPLQRSGLFTLPFAPEYGGAGRTLTETMAALEGLGHTSRDAGLNFSASTQIVSVGIPLQAFGSEDLRGRYLPRVTSGEVITAHAITEPGHGSDVMNIRTTAVRDGDEYVLNGGKMFITNAPVAGLFLLYVRTGKPGAFGLSTFLAERDTPGLTVGEPLETMGLRTSPISEVTLEDVRLPVGNRLGSEGAGFLIMDYVMKREVLFSFAVNLGEMTHRLKRVVEHATTRQQFGSAIGKNQAVAHKIADMRIAVETARKWLYDTGLKVEQGKDASLDVAATKIVVSEANQLTAQHAIQIFGARGYLTDTGIERELRNATAGSIYSGTNEIQRNCIAALMGL</sequence>
<dbReference type="SUPFAM" id="SSF56645">
    <property type="entry name" value="Acyl-CoA dehydrogenase NM domain-like"/>
    <property type="match status" value="1"/>
</dbReference>
<dbReference type="CDD" id="cd00567">
    <property type="entry name" value="ACAD"/>
    <property type="match status" value="1"/>
</dbReference>
<keyword evidence="3 6" id="KW-0285">Flavoprotein</keyword>
<keyword evidence="5 6" id="KW-0560">Oxidoreductase</keyword>
<feature type="domain" description="Acyl-CoA dehydrogenase/oxidase N-terminal" evidence="9">
    <location>
        <begin position="18"/>
        <end position="116"/>
    </location>
</feature>
<dbReference type="EMBL" id="JAAGMK010000977">
    <property type="protein sequence ID" value="NEB89269.1"/>
    <property type="molecule type" value="Genomic_DNA"/>
</dbReference>
<evidence type="ECO:0000256" key="2">
    <source>
        <dbReference type="ARBA" id="ARBA00009347"/>
    </source>
</evidence>
<dbReference type="Gene3D" id="1.10.540.10">
    <property type="entry name" value="Acyl-CoA dehydrogenase/oxidase, N-terminal domain"/>
    <property type="match status" value="1"/>
</dbReference>
<comment type="caution">
    <text evidence="10">The sequence shown here is derived from an EMBL/GenBank/DDBJ whole genome shotgun (WGS) entry which is preliminary data.</text>
</comment>
<dbReference type="RefSeq" id="WP_164260933.1">
    <property type="nucleotide sequence ID" value="NZ_JAAGMK010000977.1"/>
</dbReference>
<evidence type="ECO:0000256" key="1">
    <source>
        <dbReference type="ARBA" id="ARBA00001974"/>
    </source>
</evidence>
<reference evidence="10" key="1">
    <citation type="submission" date="2020-01" db="EMBL/GenBank/DDBJ databases">
        <title>Insect and environment-associated Actinomycetes.</title>
        <authorList>
            <person name="Currrie C."/>
            <person name="Chevrette M."/>
            <person name="Carlson C."/>
            <person name="Stubbendieck R."/>
            <person name="Wendt-Pienkowski E."/>
        </authorList>
    </citation>
    <scope>NUCLEOTIDE SEQUENCE</scope>
    <source>
        <strain evidence="10">SID505</strain>
    </source>
</reference>
<dbReference type="Gene3D" id="1.20.140.10">
    <property type="entry name" value="Butyryl-CoA Dehydrogenase, subunit A, domain 3"/>
    <property type="match status" value="1"/>
</dbReference>
<dbReference type="InterPro" id="IPR013786">
    <property type="entry name" value="AcylCoA_DH/ox_N"/>
</dbReference>
<dbReference type="GO" id="GO:0003995">
    <property type="term" value="F:acyl-CoA dehydrogenase activity"/>
    <property type="evidence" value="ECO:0007669"/>
    <property type="project" value="TreeGrafter"/>
</dbReference>
<dbReference type="InterPro" id="IPR037069">
    <property type="entry name" value="AcylCoA_DH/ox_N_sf"/>
</dbReference>
<gene>
    <name evidence="10" type="ORF">G3I43_34705</name>
</gene>
<dbReference type="InterPro" id="IPR006091">
    <property type="entry name" value="Acyl-CoA_Oxase/DH_mid-dom"/>
</dbReference>
<protein>
    <submittedName>
        <fullName evidence="10">Acyl-CoA dehydrogenase family protein</fullName>
    </submittedName>
</protein>
<dbReference type="AlphaFoldDB" id="A0A6G3T272"/>
<dbReference type="InterPro" id="IPR046373">
    <property type="entry name" value="Acyl-CoA_Oxase/DH_mid-dom_sf"/>
</dbReference>
<proteinExistence type="inferred from homology"/>
<dbReference type="InterPro" id="IPR036250">
    <property type="entry name" value="AcylCo_DH-like_C"/>
</dbReference>
<comment type="cofactor">
    <cofactor evidence="1 6">
        <name>FAD</name>
        <dbReference type="ChEBI" id="CHEBI:57692"/>
    </cofactor>
</comment>
<evidence type="ECO:0000259" key="9">
    <source>
        <dbReference type="Pfam" id="PF02771"/>
    </source>
</evidence>
<keyword evidence="4 6" id="KW-0274">FAD</keyword>